<feature type="repeat" description="ANK" evidence="1">
    <location>
        <begin position="459"/>
        <end position="491"/>
    </location>
</feature>
<feature type="compositionally biased region" description="Basic residues" evidence="2">
    <location>
        <begin position="198"/>
        <end position="214"/>
    </location>
</feature>
<feature type="domain" description="DUF7593" evidence="3">
    <location>
        <begin position="1227"/>
        <end position="1389"/>
    </location>
</feature>
<proteinExistence type="predicted"/>
<feature type="region of interest" description="Disordered" evidence="2">
    <location>
        <begin position="523"/>
        <end position="574"/>
    </location>
</feature>
<feature type="region of interest" description="Disordered" evidence="2">
    <location>
        <begin position="1514"/>
        <end position="1544"/>
    </location>
</feature>
<evidence type="ECO:0000256" key="2">
    <source>
        <dbReference type="SAM" id="MobiDB-lite"/>
    </source>
</evidence>
<protein>
    <submittedName>
        <fullName evidence="5">Uncharacterized protein</fullName>
    </submittedName>
</protein>
<reference evidence="5 6" key="1">
    <citation type="submission" date="2024-02" db="EMBL/GenBank/DDBJ databases">
        <title>De novo assembly and annotation of 12 fungi associated with fruit tree decline syndrome in Ontario, Canada.</title>
        <authorList>
            <person name="Sulman M."/>
            <person name="Ellouze W."/>
            <person name="Ilyukhin E."/>
        </authorList>
    </citation>
    <scope>NUCLEOTIDE SEQUENCE [LARGE SCALE GENOMIC DNA]</scope>
    <source>
        <strain evidence="5 6">M11/M66-122</strain>
    </source>
</reference>
<dbReference type="InterPro" id="IPR002110">
    <property type="entry name" value="Ankyrin_rpt"/>
</dbReference>
<dbReference type="Pfam" id="PF12796">
    <property type="entry name" value="Ank_2"/>
    <property type="match status" value="1"/>
</dbReference>
<dbReference type="PROSITE" id="PS50297">
    <property type="entry name" value="ANK_REP_REGION"/>
    <property type="match status" value="2"/>
</dbReference>
<feature type="compositionally biased region" description="Basic and acidic residues" evidence="2">
    <location>
        <begin position="523"/>
        <end position="533"/>
    </location>
</feature>
<dbReference type="GO" id="GO:0005654">
    <property type="term" value="C:nucleoplasm"/>
    <property type="evidence" value="ECO:0007669"/>
    <property type="project" value="TreeGrafter"/>
</dbReference>
<dbReference type="InterPro" id="IPR056015">
    <property type="entry name" value="DUF7593"/>
</dbReference>
<dbReference type="PANTHER" id="PTHR24149">
    <property type="entry name" value="ANKYRIN REPEAT DOMAIN-CONTAINING PROTEIN 12"/>
    <property type="match status" value="1"/>
</dbReference>
<dbReference type="InterPro" id="IPR053210">
    <property type="entry name" value="ANKRD12"/>
</dbReference>
<feature type="compositionally biased region" description="Basic and acidic residues" evidence="2">
    <location>
        <begin position="172"/>
        <end position="184"/>
    </location>
</feature>
<evidence type="ECO:0000259" key="4">
    <source>
        <dbReference type="Pfam" id="PF24521"/>
    </source>
</evidence>
<dbReference type="PROSITE" id="PS50088">
    <property type="entry name" value="ANK_REPEAT"/>
    <property type="match status" value="2"/>
</dbReference>
<accession>A0AAN9YRN0</accession>
<feature type="compositionally biased region" description="Basic and acidic residues" evidence="2">
    <location>
        <begin position="801"/>
        <end position="814"/>
    </location>
</feature>
<feature type="compositionally biased region" description="Polar residues" evidence="2">
    <location>
        <begin position="341"/>
        <end position="354"/>
    </location>
</feature>
<feature type="region of interest" description="Disordered" evidence="2">
    <location>
        <begin position="1"/>
        <end position="368"/>
    </location>
</feature>
<feature type="repeat" description="ANK" evidence="1">
    <location>
        <begin position="426"/>
        <end position="458"/>
    </location>
</feature>
<feature type="compositionally biased region" description="Basic and acidic residues" evidence="2">
    <location>
        <begin position="23"/>
        <end position="32"/>
    </location>
</feature>
<dbReference type="Pfam" id="PF24521">
    <property type="entry name" value="Ank_KRIT1"/>
    <property type="match status" value="1"/>
</dbReference>
<dbReference type="Proteomes" id="UP001320420">
    <property type="component" value="Unassembled WGS sequence"/>
</dbReference>
<dbReference type="SMART" id="SM00248">
    <property type="entry name" value="ANK"/>
    <property type="match status" value="5"/>
</dbReference>
<dbReference type="InterPro" id="IPR036770">
    <property type="entry name" value="Ankyrin_rpt-contain_sf"/>
</dbReference>
<keyword evidence="6" id="KW-1185">Reference proteome</keyword>
<feature type="compositionally biased region" description="Basic and acidic residues" evidence="2">
    <location>
        <begin position="728"/>
        <end position="740"/>
    </location>
</feature>
<organism evidence="5 6">
    <name type="scientific">Diatrype stigma</name>
    <dbReference type="NCBI Taxonomy" id="117547"/>
    <lineage>
        <taxon>Eukaryota</taxon>
        <taxon>Fungi</taxon>
        <taxon>Dikarya</taxon>
        <taxon>Ascomycota</taxon>
        <taxon>Pezizomycotina</taxon>
        <taxon>Sordariomycetes</taxon>
        <taxon>Xylariomycetidae</taxon>
        <taxon>Xylariales</taxon>
        <taxon>Diatrypaceae</taxon>
        <taxon>Diatrype</taxon>
    </lineage>
</organism>
<feature type="compositionally biased region" description="Basic and acidic residues" evidence="2">
    <location>
        <begin position="873"/>
        <end position="912"/>
    </location>
</feature>
<feature type="compositionally biased region" description="Polar residues" evidence="2">
    <location>
        <begin position="49"/>
        <end position="72"/>
    </location>
</feature>
<feature type="compositionally biased region" description="Low complexity" evidence="2">
    <location>
        <begin position="34"/>
        <end position="48"/>
    </location>
</feature>
<feature type="compositionally biased region" description="Basic and acidic residues" evidence="2">
    <location>
        <begin position="1032"/>
        <end position="1135"/>
    </location>
</feature>
<feature type="compositionally biased region" description="Basic and acidic residues" evidence="2">
    <location>
        <begin position="928"/>
        <end position="953"/>
    </location>
</feature>
<evidence type="ECO:0000256" key="1">
    <source>
        <dbReference type="PROSITE-ProRule" id="PRU00023"/>
    </source>
</evidence>
<feature type="compositionally biased region" description="Low complexity" evidence="2">
    <location>
        <begin position="79"/>
        <end position="91"/>
    </location>
</feature>
<feature type="compositionally biased region" description="Low complexity" evidence="2">
    <location>
        <begin position="147"/>
        <end position="156"/>
    </location>
</feature>
<keyword evidence="1" id="KW-0040">ANK repeat</keyword>
<feature type="compositionally biased region" description="Basic and acidic residues" evidence="2">
    <location>
        <begin position="850"/>
        <end position="859"/>
    </location>
</feature>
<feature type="compositionally biased region" description="Basic and acidic residues" evidence="2">
    <location>
        <begin position="970"/>
        <end position="1006"/>
    </location>
</feature>
<feature type="compositionally biased region" description="Polar residues" evidence="2">
    <location>
        <begin position="782"/>
        <end position="791"/>
    </location>
</feature>
<dbReference type="Pfam" id="PF24513">
    <property type="entry name" value="DUF7593"/>
    <property type="match status" value="1"/>
</dbReference>
<dbReference type="InterPro" id="IPR056485">
    <property type="entry name" value="ARM_KRIT1"/>
</dbReference>
<feature type="domain" description="KRIT1 ARM-repeats" evidence="4">
    <location>
        <begin position="568"/>
        <end position="715"/>
    </location>
</feature>
<dbReference type="PANTHER" id="PTHR24149:SF14">
    <property type="entry name" value="ANKYRIN REPEAT DOMAIN 12"/>
    <property type="match status" value="1"/>
</dbReference>
<evidence type="ECO:0000259" key="3">
    <source>
        <dbReference type="Pfam" id="PF24513"/>
    </source>
</evidence>
<dbReference type="SUPFAM" id="SSF48403">
    <property type="entry name" value="Ankyrin repeat"/>
    <property type="match status" value="1"/>
</dbReference>
<evidence type="ECO:0000313" key="5">
    <source>
        <dbReference type="EMBL" id="KAK7751609.1"/>
    </source>
</evidence>
<evidence type="ECO:0000313" key="6">
    <source>
        <dbReference type="Proteomes" id="UP001320420"/>
    </source>
</evidence>
<feature type="compositionally biased region" description="Basic and acidic residues" evidence="2">
    <location>
        <begin position="236"/>
        <end position="245"/>
    </location>
</feature>
<sequence length="1544" mass="173930">MDAQNAVEPASTKQPAPASPTRGAEEPSRDAKPNNTTTTKTLATNNLKSVTVNDDSSITARDSSRSATNPSNTRDDNDNGSSSGSGSGNNDAGPDPNSDAETIVLPGKDGISPSKPRKVIKHEDKSDGEVDDALPAFKKSTKDSAGSRRNGNGSNGPTDDDEVSSTLSRKNRLLEHEKQPRSKDNSSGLSSAPPSPPARHRRNGSQPSSHRRRKSGDAPSESGSEASKPRPQNRVPLKDKSKSVDRLLPGKRKAPKLESDDEGESRKARRPRMSDAGLEPVREKDNKSSAFRQQHDKHSSRNRSTSPHPPERAHRRSLSTQLPAQSANGFSSKKRRIPAPLQSTDYNSDDSSIGGSPHPRSSKLKNIATPLTGDSTISPARIPPHKKHVDNHGQTLFAKACAKGEYETAKKRLSERPDDLNFADYAGNTPLQVASLNGHENIVKLLIEAGCKLDCRNSDKDTPLLDAVENGHLGVVKLLLEAGVNPRKADAEGHEPLDKVPEDLDNAEEIRAALKEAKERIGELRRTSEDHQLQDVLQDTGSSHSAESPRRSPPASTSSTLAAQRRGGTVRATKTSNHLLYMSLDEKTLRQAAARGDEETVTRVLLVREGCNDPEALVNAARGGHDVVMELLLALGGADPDPSPVSGLPTQYGTPMLAAIGQENTKCIKLLLDQNAFDPTRRFKGETYYEIARRREGPMWKEEEHMLKNAYDARKKGSKGSSKNKSPGKRERETEAESRRAIRNADSSRAPRRNLPSPTREADSNKRHSSKATSSPKEKPRSSSFGNNDEQVSPRRGPGRPRKEDRASSDREHSPVATKAPPSKPKRAESDLVAGSSDGEAMKPRRKLISGRDLKGAREKQRRASMVSNNSTDRPDAKNEEASEKSRSERLSEKYHDRTKALKRDESRDRLVAGDGSSKRPRTSVTPPRHEPGEKEENEVPVKRRRLESDSKEKRHLQTSSPDRKHKRDRSREPPKRPKPQEGERKESSKVKKLDRDRREYDKASPSEKASITVFSEKPDVEMRDAPAASESSKDRLAKERREAEKREAERQEVEKREAEKREAEKREAEKREAEKREAELAAEEVKKQEEERRRREDEQRRREEDEKRQREAAAKKRLEEEQRRAEAEEKRRREEEEEARLEEERRQKEEQERKRQEEEERRRKEEEETRRREQEERDRRIREAAEEARRLHEEEERKERERKRAAREAEREAEMLRLREEQERIRLSKLPPLLRWLEACPNPKQTELAKFFATAQGVRYDTIKPEATGTAEGREQWLLNTQVALLLGEKDLSLSRCVTDTAWEKIKVSNVAKRVIWRLESDRYALTQGKLYDLGRQLPNDYYGGDPSKVGYKRLEHLRSEAAKLFFETDMWFVKVSDFLYTVPTISHLRDVKISIDYRELPEDESTLATFSSPAKWKQDPDATSRGPFAPRYKYYINGQLVGEDRPQSYTPSKDPFPEQRVPRRGGLIAVTADESDYARLCLEQGLAHLLTEQQKQSVLNGAHLTPRSLASTEHADYSDSNISPTSRSPKVPQVNGIKGTHD</sequence>
<feature type="compositionally biased region" description="Basic and acidic residues" evidence="2">
    <location>
        <begin position="280"/>
        <end position="299"/>
    </location>
</feature>
<dbReference type="Gene3D" id="1.25.40.20">
    <property type="entry name" value="Ankyrin repeat-containing domain"/>
    <property type="match status" value="2"/>
</dbReference>
<gene>
    <name evidence="5" type="ORF">SLS62_006435</name>
</gene>
<dbReference type="EMBL" id="JAKJXP020000047">
    <property type="protein sequence ID" value="KAK7751609.1"/>
    <property type="molecule type" value="Genomic_DNA"/>
</dbReference>
<comment type="caution">
    <text evidence="5">The sequence shown here is derived from an EMBL/GenBank/DDBJ whole genome shotgun (WGS) entry which is preliminary data.</text>
</comment>
<name>A0AAN9YRN0_9PEZI</name>
<feature type="compositionally biased region" description="Basic and acidic residues" evidence="2">
    <location>
        <begin position="1143"/>
        <end position="1200"/>
    </location>
</feature>
<feature type="compositionally biased region" description="Polar residues" evidence="2">
    <location>
        <begin position="318"/>
        <end position="331"/>
    </location>
</feature>
<feature type="region of interest" description="Disordered" evidence="2">
    <location>
        <begin position="710"/>
        <end position="1212"/>
    </location>
</feature>
<feature type="compositionally biased region" description="Polar residues" evidence="2">
    <location>
        <begin position="1520"/>
        <end position="1530"/>
    </location>
</feature>